<dbReference type="FunCoup" id="A0A067MJG1">
    <property type="interactions" value="371"/>
</dbReference>
<feature type="domain" description="J" evidence="7">
    <location>
        <begin position="6"/>
        <end position="71"/>
    </location>
</feature>
<evidence type="ECO:0000256" key="5">
    <source>
        <dbReference type="PROSITE-ProRule" id="PRU00546"/>
    </source>
</evidence>
<keyword evidence="10" id="KW-1185">Reference proteome</keyword>
<evidence type="ECO:0000313" key="10">
    <source>
        <dbReference type="Proteomes" id="UP000027195"/>
    </source>
</evidence>
<dbReference type="Pfam" id="PF01556">
    <property type="entry name" value="DnaJ_C"/>
    <property type="match status" value="1"/>
</dbReference>
<organism evidence="9 10">
    <name type="scientific">Botryobasidium botryosum (strain FD-172 SS1)</name>
    <dbReference type="NCBI Taxonomy" id="930990"/>
    <lineage>
        <taxon>Eukaryota</taxon>
        <taxon>Fungi</taxon>
        <taxon>Dikarya</taxon>
        <taxon>Basidiomycota</taxon>
        <taxon>Agaricomycotina</taxon>
        <taxon>Agaricomycetes</taxon>
        <taxon>Cantharellales</taxon>
        <taxon>Botryobasidiaceae</taxon>
        <taxon>Botryobasidium</taxon>
    </lineage>
</organism>
<dbReference type="FunFam" id="2.60.260.20:FF:000003">
    <property type="entry name" value="DnaJ subfamily A member 2"/>
    <property type="match status" value="1"/>
</dbReference>
<keyword evidence="2" id="KW-0677">Repeat</keyword>
<dbReference type="Gene3D" id="2.60.260.20">
    <property type="entry name" value="Urease metallochaperone UreE, N-terminal domain"/>
    <property type="match status" value="2"/>
</dbReference>
<dbReference type="InterPro" id="IPR018253">
    <property type="entry name" value="DnaJ_domain_CS"/>
</dbReference>
<evidence type="ECO:0000256" key="2">
    <source>
        <dbReference type="ARBA" id="ARBA00022737"/>
    </source>
</evidence>
<evidence type="ECO:0000256" key="3">
    <source>
        <dbReference type="ARBA" id="ARBA00022771"/>
    </source>
</evidence>
<evidence type="ECO:0008006" key="11">
    <source>
        <dbReference type="Google" id="ProtNLM"/>
    </source>
</evidence>
<dbReference type="PROSITE" id="PS00636">
    <property type="entry name" value="DNAJ_1"/>
    <property type="match status" value="1"/>
</dbReference>
<dbReference type="GO" id="GO:0006457">
    <property type="term" value="P:protein folding"/>
    <property type="evidence" value="ECO:0007669"/>
    <property type="project" value="InterPro"/>
</dbReference>
<feature type="zinc finger region" description="CR-type" evidence="5">
    <location>
        <begin position="133"/>
        <end position="218"/>
    </location>
</feature>
<evidence type="ECO:0000256" key="4">
    <source>
        <dbReference type="ARBA" id="ARBA00022833"/>
    </source>
</evidence>
<feature type="region of interest" description="Disordered" evidence="6">
    <location>
        <begin position="365"/>
        <end position="416"/>
    </location>
</feature>
<dbReference type="Gene3D" id="1.10.287.110">
    <property type="entry name" value="DnaJ domain"/>
    <property type="match status" value="1"/>
</dbReference>
<keyword evidence="1 5" id="KW-0479">Metal-binding</keyword>
<dbReference type="HOGENOM" id="CLU_017633_10_0_1"/>
<dbReference type="SUPFAM" id="SSF49493">
    <property type="entry name" value="HSP40/DnaJ peptide-binding domain"/>
    <property type="match status" value="2"/>
</dbReference>
<dbReference type="InterPro" id="IPR036410">
    <property type="entry name" value="HSP_DnaJ_Cys-rich_dom_sf"/>
</dbReference>
<dbReference type="CDD" id="cd10747">
    <property type="entry name" value="DnaJ_C"/>
    <property type="match status" value="1"/>
</dbReference>
<dbReference type="FunFam" id="2.10.230.10:FF:000001">
    <property type="entry name" value="DnaJ subfamily A member 2"/>
    <property type="match status" value="1"/>
</dbReference>
<evidence type="ECO:0000313" key="9">
    <source>
        <dbReference type="EMBL" id="KDQ15893.1"/>
    </source>
</evidence>
<proteinExistence type="inferred from homology"/>
<dbReference type="Pfam" id="PF00226">
    <property type="entry name" value="DnaJ"/>
    <property type="match status" value="1"/>
</dbReference>
<dbReference type="PRINTS" id="PR00625">
    <property type="entry name" value="JDOMAIN"/>
</dbReference>
<dbReference type="SUPFAM" id="SSF57938">
    <property type="entry name" value="DnaJ/Hsp40 cysteine-rich domain"/>
    <property type="match status" value="1"/>
</dbReference>
<dbReference type="InParanoid" id="A0A067MJG1"/>
<dbReference type="PROSITE" id="PS50076">
    <property type="entry name" value="DNAJ_2"/>
    <property type="match status" value="1"/>
</dbReference>
<feature type="domain" description="CR-type" evidence="8">
    <location>
        <begin position="133"/>
        <end position="218"/>
    </location>
</feature>
<keyword evidence="3 5" id="KW-0863">Zinc-finger</keyword>
<evidence type="ECO:0000256" key="6">
    <source>
        <dbReference type="SAM" id="MobiDB-lite"/>
    </source>
</evidence>
<dbReference type="GO" id="GO:0005524">
    <property type="term" value="F:ATP binding"/>
    <property type="evidence" value="ECO:0007669"/>
    <property type="project" value="InterPro"/>
</dbReference>
<dbReference type="GO" id="GO:0009408">
    <property type="term" value="P:response to heat"/>
    <property type="evidence" value="ECO:0007669"/>
    <property type="project" value="InterPro"/>
</dbReference>
<dbReference type="OrthoDB" id="550424at2759"/>
<dbReference type="SUPFAM" id="SSF46565">
    <property type="entry name" value="Chaperone J-domain"/>
    <property type="match status" value="1"/>
</dbReference>
<reference evidence="10" key="1">
    <citation type="journal article" date="2014" name="Proc. Natl. Acad. Sci. U.S.A.">
        <title>Extensive sampling of basidiomycete genomes demonstrates inadequacy of the white-rot/brown-rot paradigm for wood decay fungi.</title>
        <authorList>
            <person name="Riley R."/>
            <person name="Salamov A.A."/>
            <person name="Brown D.W."/>
            <person name="Nagy L.G."/>
            <person name="Floudas D."/>
            <person name="Held B.W."/>
            <person name="Levasseur A."/>
            <person name="Lombard V."/>
            <person name="Morin E."/>
            <person name="Otillar R."/>
            <person name="Lindquist E.A."/>
            <person name="Sun H."/>
            <person name="LaButti K.M."/>
            <person name="Schmutz J."/>
            <person name="Jabbour D."/>
            <person name="Luo H."/>
            <person name="Baker S.E."/>
            <person name="Pisabarro A.G."/>
            <person name="Walton J.D."/>
            <person name="Blanchette R.A."/>
            <person name="Henrissat B."/>
            <person name="Martin F."/>
            <person name="Cullen D."/>
            <person name="Hibbett D.S."/>
            <person name="Grigoriev I.V."/>
        </authorList>
    </citation>
    <scope>NUCLEOTIDE SEQUENCE [LARGE SCALE GENOMIC DNA]</scope>
    <source>
        <strain evidence="10">FD-172 SS1</strain>
    </source>
</reference>
<dbReference type="STRING" id="930990.A0A067MJG1"/>
<dbReference type="PROSITE" id="PS51188">
    <property type="entry name" value="ZF_CR"/>
    <property type="match status" value="1"/>
</dbReference>
<sequence length="416" mass="45757">MVADTTYYDLLGVKPEATEGEIKKAYRKQAMLHHPDKNPNDPEASQKFQGLQNAYSTLIDAEERAAYDRYGVDGGPGGHGHSHDMDPEDFLAHLFGGMPFGGGPMPGGPRRRGRKGEDTIIPYDVTLEDLYNGKTAYFNTERNVLCGTCKGSGGRPNAKPSKCTKCNGRGITTVHRQVGPSQVGVSQVTCPDCHGEGTKIRDKDRCKKCKGGKITNEKKKLEVNIEKGMVDRQKIVLAGEGDQEPGIKTGDVIFQLRSKPHETFERSGADLLTAVAITLSEALLGFSRILITHLDGRGIHVASEPGKVYTPGETIVVKGEGMPTYKLPDKRGDLYIVFELEMPSPEWLQKVDRTAIEKLLPPKKADISPRPEVVDDVEYEHTDVGNFGDDDDDEEWDSDDDEDDEDEMGAPDCRPQ</sequence>
<dbReference type="InterPro" id="IPR001623">
    <property type="entry name" value="DnaJ_domain"/>
</dbReference>
<dbReference type="SMART" id="SM00271">
    <property type="entry name" value="DnaJ"/>
    <property type="match status" value="1"/>
</dbReference>
<dbReference type="GO" id="GO:0051082">
    <property type="term" value="F:unfolded protein binding"/>
    <property type="evidence" value="ECO:0007669"/>
    <property type="project" value="InterPro"/>
</dbReference>
<dbReference type="InterPro" id="IPR044713">
    <property type="entry name" value="DNJA1/2-like"/>
</dbReference>
<evidence type="ECO:0000256" key="1">
    <source>
        <dbReference type="ARBA" id="ARBA00022723"/>
    </source>
</evidence>
<dbReference type="InterPro" id="IPR008971">
    <property type="entry name" value="HSP40/DnaJ_pept-bd"/>
</dbReference>
<dbReference type="CDD" id="cd06257">
    <property type="entry name" value="DnaJ"/>
    <property type="match status" value="1"/>
</dbReference>
<dbReference type="InterPro" id="IPR002939">
    <property type="entry name" value="DnaJ_C"/>
</dbReference>
<dbReference type="HAMAP" id="MF_01152">
    <property type="entry name" value="DnaJ"/>
    <property type="match status" value="1"/>
</dbReference>
<dbReference type="EMBL" id="KL198030">
    <property type="protein sequence ID" value="KDQ15893.1"/>
    <property type="molecule type" value="Genomic_DNA"/>
</dbReference>
<dbReference type="CDD" id="cd10719">
    <property type="entry name" value="DnaJ_zf"/>
    <property type="match status" value="1"/>
</dbReference>
<evidence type="ECO:0000259" key="8">
    <source>
        <dbReference type="PROSITE" id="PS51188"/>
    </source>
</evidence>
<dbReference type="Proteomes" id="UP000027195">
    <property type="component" value="Unassembled WGS sequence"/>
</dbReference>
<dbReference type="PANTHER" id="PTHR43888">
    <property type="entry name" value="DNAJ-LIKE-2, ISOFORM A-RELATED"/>
    <property type="match status" value="1"/>
</dbReference>
<dbReference type="Pfam" id="PF00684">
    <property type="entry name" value="DnaJ_CXXCXGXG"/>
    <property type="match status" value="1"/>
</dbReference>
<keyword evidence="4 5" id="KW-0862">Zinc</keyword>
<dbReference type="InterPro" id="IPR036869">
    <property type="entry name" value="J_dom_sf"/>
</dbReference>
<name>A0A067MJG1_BOTB1</name>
<dbReference type="Gene3D" id="2.10.230.10">
    <property type="entry name" value="Heat shock protein DnaJ, cysteine-rich domain"/>
    <property type="match status" value="1"/>
</dbReference>
<dbReference type="InterPro" id="IPR001305">
    <property type="entry name" value="HSP_DnaJ_Cys-rich_dom"/>
</dbReference>
<dbReference type="InterPro" id="IPR012724">
    <property type="entry name" value="DnaJ"/>
</dbReference>
<dbReference type="GO" id="GO:0030544">
    <property type="term" value="F:Hsp70 protein binding"/>
    <property type="evidence" value="ECO:0007669"/>
    <property type="project" value="InterPro"/>
</dbReference>
<dbReference type="GO" id="GO:0008270">
    <property type="term" value="F:zinc ion binding"/>
    <property type="evidence" value="ECO:0007669"/>
    <property type="project" value="UniProtKB-KW"/>
</dbReference>
<protein>
    <recommendedName>
        <fullName evidence="11">J domain-containing protein</fullName>
    </recommendedName>
</protein>
<gene>
    <name evidence="9" type="ORF">BOTBODRAFT_31341</name>
</gene>
<feature type="compositionally biased region" description="Basic and acidic residues" evidence="6">
    <location>
        <begin position="365"/>
        <end position="383"/>
    </location>
</feature>
<accession>A0A067MJG1</accession>
<feature type="compositionally biased region" description="Acidic residues" evidence="6">
    <location>
        <begin position="388"/>
        <end position="409"/>
    </location>
</feature>
<evidence type="ECO:0000259" key="7">
    <source>
        <dbReference type="PROSITE" id="PS50076"/>
    </source>
</evidence>
<dbReference type="AlphaFoldDB" id="A0A067MJG1"/>